<protein>
    <recommendedName>
        <fullName evidence="1">Periplasmic copper-binding protein NosD beta helix domain-containing protein</fullName>
    </recommendedName>
</protein>
<gene>
    <name evidence="2" type="ORF">METZ01_LOCUS296562</name>
</gene>
<dbReference type="SMART" id="SM00710">
    <property type="entry name" value="PbH1"/>
    <property type="match status" value="7"/>
</dbReference>
<dbReference type="EMBL" id="UINC01091159">
    <property type="protein sequence ID" value="SVC43708.1"/>
    <property type="molecule type" value="Genomic_DNA"/>
</dbReference>
<dbReference type="InterPro" id="IPR006626">
    <property type="entry name" value="PbH1"/>
</dbReference>
<dbReference type="InterPro" id="IPR007742">
    <property type="entry name" value="NosD_dom"/>
</dbReference>
<dbReference type="InterPro" id="IPR012334">
    <property type="entry name" value="Pectin_lyas_fold"/>
</dbReference>
<feature type="non-terminal residue" evidence="2">
    <location>
        <position position="258"/>
    </location>
</feature>
<reference evidence="2" key="1">
    <citation type="submission" date="2018-05" db="EMBL/GenBank/DDBJ databases">
        <authorList>
            <person name="Lanie J.A."/>
            <person name="Ng W.-L."/>
            <person name="Kazmierczak K.M."/>
            <person name="Andrzejewski T.M."/>
            <person name="Davidsen T.M."/>
            <person name="Wayne K.J."/>
            <person name="Tettelin H."/>
            <person name="Glass J.I."/>
            <person name="Rusch D."/>
            <person name="Podicherti R."/>
            <person name="Tsui H.-C.T."/>
            <person name="Winkler M.E."/>
        </authorList>
    </citation>
    <scope>NUCLEOTIDE SEQUENCE</scope>
</reference>
<dbReference type="InterPro" id="IPR011050">
    <property type="entry name" value="Pectin_lyase_fold/virulence"/>
</dbReference>
<dbReference type="Gene3D" id="2.160.20.10">
    <property type="entry name" value="Single-stranded right-handed beta-helix, Pectin lyase-like"/>
    <property type="match status" value="1"/>
</dbReference>
<accession>A0A382M513</accession>
<dbReference type="AlphaFoldDB" id="A0A382M513"/>
<name>A0A382M513_9ZZZZ</name>
<dbReference type="InterPro" id="IPR022441">
    <property type="entry name" value="Para_beta_helix_rpt-2"/>
</dbReference>
<evidence type="ECO:0000259" key="1">
    <source>
        <dbReference type="Pfam" id="PF05048"/>
    </source>
</evidence>
<evidence type="ECO:0000313" key="2">
    <source>
        <dbReference type="EMBL" id="SVC43708.1"/>
    </source>
</evidence>
<dbReference type="SUPFAM" id="SSF51126">
    <property type="entry name" value="Pectin lyase-like"/>
    <property type="match status" value="1"/>
</dbReference>
<dbReference type="Pfam" id="PF05048">
    <property type="entry name" value="NosD"/>
    <property type="match status" value="1"/>
</dbReference>
<proteinExistence type="predicted"/>
<sequence length="258" mass="29711">MIRIIFFVFLLTYLYSESISKEMLVCKECIHKSIKDAISLSNPYDTIIVQEGIYDEFEINISYPIYLFGNKATIDANFNGGIFNIYSDNVSISGFTLINIKESFKKDIAAIYVFNVNNFSLENLTIRNPFFAFLIQKSSRGYIRNNIIIGNAENQYNSANGIHIWHSNNIEVINNKISNMRDGIYFEFVKNSTIRSNNSTNNLRYGLHFMFSDNNEYDGNTFERNGVGVAVMFSKKIIMKNNYFLNNWGSSSYGLLLK</sequence>
<dbReference type="NCBIfam" id="TIGR03804">
    <property type="entry name" value="para_beta_helix"/>
    <property type="match status" value="2"/>
</dbReference>
<organism evidence="2">
    <name type="scientific">marine metagenome</name>
    <dbReference type="NCBI Taxonomy" id="408172"/>
    <lineage>
        <taxon>unclassified sequences</taxon>
        <taxon>metagenomes</taxon>
        <taxon>ecological metagenomes</taxon>
    </lineage>
</organism>
<feature type="domain" description="Periplasmic copper-binding protein NosD beta helix" evidence="1">
    <location>
        <begin position="156"/>
        <end position="257"/>
    </location>
</feature>